<reference evidence="2" key="1">
    <citation type="submission" date="2018-06" db="EMBL/GenBank/DDBJ databases">
        <title>Genomic Encyclopedia of Type Strains, Phase IV (KMG-V): Genome sequencing to study the core and pangenomes of soil and plant-associated prokaryotes.</title>
        <authorList>
            <person name="Whitman W."/>
        </authorList>
    </citation>
    <scope>NUCLEOTIDE SEQUENCE [LARGE SCALE GENOMIC DNA]</scope>
    <source>
        <strain evidence="2">MLR2-44</strain>
    </source>
</reference>
<evidence type="ECO:0000256" key="1">
    <source>
        <dbReference type="SAM" id="MobiDB-lite"/>
    </source>
</evidence>
<dbReference type="EMBL" id="QKZN01000001">
    <property type="protein sequence ID" value="PZX34656.1"/>
    <property type="molecule type" value="Genomic_DNA"/>
</dbReference>
<feature type="region of interest" description="Disordered" evidence="1">
    <location>
        <begin position="59"/>
        <end position="89"/>
    </location>
</feature>
<dbReference type="Pfam" id="PF10116">
    <property type="entry name" value="Host_attach"/>
    <property type="match status" value="1"/>
</dbReference>
<proteinExistence type="predicted"/>
<dbReference type="Proteomes" id="UP000249638">
    <property type="component" value="Unassembled WGS sequence"/>
</dbReference>
<keyword evidence="3" id="KW-1185">Reference proteome</keyword>
<organism evidence="2 3">
    <name type="scientific">Cupriavidus phytorum</name>
    <dbReference type="NCBI Taxonomy" id="3024399"/>
    <lineage>
        <taxon>Bacteria</taxon>
        <taxon>Pseudomonadati</taxon>
        <taxon>Pseudomonadota</taxon>
        <taxon>Betaproteobacteria</taxon>
        <taxon>Burkholderiales</taxon>
        <taxon>Burkholderiaceae</taxon>
        <taxon>Cupriavidus</taxon>
    </lineage>
</organism>
<sequence>MFGPATGAIMKNIWILVADESVARIFASHGDSAPLEVIKEITDAAAHADRADLRRDAYGRRGQAAAQGDAGHPGAHQVGPSTVTSSAGEDELHQEAQLFARRVADYLDDARNKQRFDELALIAAPRFLGLLRKTLPPSVTDLVTREIDKDFKYVANNDLQQRLADEGIVPARRDERVNTSRDR</sequence>
<accession>A0A2W7PH92</accession>
<name>A0A2W7PH92_9BURK</name>
<feature type="compositionally biased region" description="Low complexity" evidence="1">
    <location>
        <begin position="60"/>
        <end position="70"/>
    </location>
</feature>
<protein>
    <submittedName>
        <fullName evidence="2">Protein required for attachment to host cells</fullName>
    </submittedName>
</protein>
<evidence type="ECO:0000313" key="3">
    <source>
        <dbReference type="Proteomes" id="UP000249638"/>
    </source>
</evidence>
<dbReference type="InterPro" id="IPR019291">
    <property type="entry name" value="Host_attachment_protein"/>
</dbReference>
<gene>
    <name evidence="2" type="ORF">C7416_101943</name>
</gene>
<dbReference type="AlphaFoldDB" id="A0A2W7PH92"/>
<comment type="caution">
    <text evidence="2">The sequence shown here is derived from an EMBL/GenBank/DDBJ whole genome shotgun (WGS) entry which is preliminary data.</text>
</comment>
<evidence type="ECO:0000313" key="2">
    <source>
        <dbReference type="EMBL" id="PZX34656.1"/>
    </source>
</evidence>